<dbReference type="EMBL" id="CP000891">
    <property type="protein sequence ID" value="ABX50840.1"/>
    <property type="molecule type" value="Genomic_DNA"/>
</dbReference>
<feature type="transmembrane region" description="Helical" evidence="1">
    <location>
        <begin position="44"/>
        <end position="64"/>
    </location>
</feature>
<dbReference type="RefSeq" id="WP_006084039.1">
    <property type="nucleotide sequence ID" value="NC_009997.1"/>
</dbReference>
<dbReference type="AlphaFoldDB" id="A9L277"/>
<dbReference type="HOGENOM" id="CLU_1926134_0_0_6"/>
<evidence type="ECO:0000256" key="1">
    <source>
        <dbReference type="SAM" id="Phobius"/>
    </source>
</evidence>
<protein>
    <submittedName>
        <fullName evidence="2">Uncharacterized protein</fullName>
    </submittedName>
</protein>
<accession>A9L277</accession>
<proteinExistence type="predicted"/>
<dbReference type="KEGG" id="sbn:Sbal195_3679"/>
<dbReference type="Proteomes" id="UP000000770">
    <property type="component" value="Chromosome"/>
</dbReference>
<keyword evidence="1" id="KW-1133">Transmembrane helix</keyword>
<dbReference type="GeneID" id="11773704"/>
<keyword evidence="1" id="KW-0472">Membrane</keyword>
<organism evidence="2 3">
    <name type="scientific">Shewanella baltica (strain OS195)</name>
    <dbReference type="NCBI Taxonomy" id="399599"/>
    <lineage>
        <taxon>Bacteria</taxon>
        <taxon>Pseudomonadati</taxon>
        <taxon>Pseudomonadota</taxon>
        <taxon>Gammaproteobacteria</taxon>
        <taxon>Alteromonadales</taxon>
        <taxon>Shewanellaceae</taxon>
        <taxon>Shewanella</taxon>
    </lineage>
</organism>
<name>A9L277_SHEB9</name>
<feature type="transmembrane region" description="Helical" evidence="1">
    <location>
        <begin position="6"/>
        <end position="24"/>
    </location>
</feature>
<reference evidence="2 3" key="1">
    <citation type="submission" date="2007-11" db="EMBL/GenBank/DDBJ databases">
        <title>Complete sequence of chromosome of Shewanella baltica OS195.</title>
        <authorList>
            <consortium name="US DOE Joint Genome Institute"/>
            <person name="Copeland A."/>
            <person name="Lucas S."/>
            <person name="Lapidus A."/>
            <person name="Barry K."/>
            <person name="Glavina del Rio T."/>
            <person name="Dalin E."/>
            <person name="Tice H."/>
            <person name="Pitluck S."/>
            <person name="Chain P."/>
            <person name="Malfatti S."/>
            <person name="Shin M."/>
            <person name="Vergez L."/>
            <person name="Schmutz J."/>
            <person name="Larimer F."/>
            <person name="Land M."/>
            <person name="Hauser L."/>
            <person name="Kyrpides N."/>
            <person name="Kim E."/>
            <person name="Brettar I."/>
            <person name="Rodrigues J."/>
            <person name="Konstantinidis K."/>
            <person name="Klappenbach J."/>
            <person name="Hofle M."/>
            <person name="Tiedje J."/>
            <person name="Richardson P."/>
        </authorList>
    </citation>
    <scope>NUCLEOTIDE SEQUENCE [LARGE SCALE GENOMIC DNA]</scope>
    <source>
        <strain evidence="2 3">OS195</strain>
    </source>
</reference>
<evidence type="ECO:0000313" key="2">
    <source>
        <dbReference type="EMBL" id="ABX50840.1"/>
    </source>
</evidence>
<gene>
    <name evidence="2" type="ordered locus">Sbal195_3679</name>
</gene>
<sequence precursor="true">MFFTLLFITFALSITVSFLVVSIFKKPLGEIFSRIIQDSISAAWQKYIIFATYVVGISGGVRIYDLERYITARHKDVEILQLTLERWTIEIYRTIIETLQSIAWMYLIVFIFALIAYVIVRGFELKNANKQ</sequence>
<feature type="transmembrane region" description="Helical" evidence="1">
    <location>
        <begin position="102"/>
        <end position="120"/>
    </location>
</feature>
<keyword evidence="1" id="KW-0812">Transmembrane</keyword>
<evidence type="ECO:0000313" key="3">
    <source>
        <dbReference type="Proteomes" id="UP000000770"/>
    </source>
</evidence>